<feature type="domain" description="Pyrrolo-quinoline quinone repeat" evidence="3">
    <location>
        <begin position="226"/>
        <end position="412"/>
    </location>
</feature>
<evidence type="ECO:0000313" key="4">
    <source>
        <dbReference type="EMBL" id="GCE00596.1"/>
    </source>
</evidence>
<evidence type="ECO:0000256" key="1">
    <source>
        <dbReference type="SAM" id="MobiDB-lite"/>
    </source>
</evidence>
<feature type="chain" id="PRO_5019128198" description="Pyrrolo-quinoline quinone repeat domain-containing protein" evidence="2">
    <location>
        <begin position="25"/>
        <end position="447"/>
    </location>
</feature>
<dbReference type="Pfam" id="PF13360">
    <property type="entry name" value="PQQ_2"/>
    <property type="match status" value="1"/>
</dbReference>
<organism evidence="4 5">
    <name type="scientific">Embleya hyalina</name>
    <dbReference type="NCBI Taxonomy" id="516124"/>
    <lineage>
        <taxon>Bacteria</taxon>
        <taxon>Bacillati</taxon>
        <taxon>Actinomycetota</taxon>
        <taxon>Actinomycetes</taxon>
        <taxon>Kitasatosporales</taxon>
        <taxon>Streptomycetaceae</taxon>
        <taxon>Embleya</taxon>
    </lineage>
</organism>
<dbReference type="InterPro" id="IPR002372">
    <property type="entry name" value="PQQ_rpt_dom"/>
</dbReference>
<protein>
    <recommendedName>
        <fullName evidence="3">Pyrrolo-quinoline quinone repeat domain-containing protein</fullName>
    </recommendedName>
</protein>
<evidence type="ECO:0000256" key="2">
    <source>
        <dbReference type="SAM" id="SignalP"/>
    </source>
</evidence>
<dbReference type="Gene3D" id="2.130.10.10">
    <property type="entry name" value="YVTN repeat-like/Quinoprotein amine dehydrogenase"/>
    <property type="match status" value="1"/>
</dbReference>
<keyword evidence="2" id="KW-0732">Signal</keyword>
<dbReference type="InterPro" id="IPR011047">
    <property type="entry name" value="Quinoprotein_ADH-like_sf"/>
</dbReference>
<dbReference type="InterPro" id="IPR015943">
    <property type="entry name" value="WD40/YVTN_repeat-like_dom_sf"/>
</dbReference>
<keyword evidence="5" id="KW-1185">Reference proteome</keyword>
<evidence type="ECO:0000313" key="5">
    <source>
        <dbReference type="Proteomes" id="UP000286931"/>
    </source>
</evidence>
<proteinExistence type="predicted"/>
<dbReference type="EMBL" id="BIFH01000041">
    <property type="protein sequence ID" value="GCE00596.1"/>
    <property type="molecule type" value="Genomic_DNA"/>
</dbReference>
<sequence>MRGYVVRAVTVAVLGTAVVAVSSACTSSPGRGPGAARPDRPGARTEPAYQGPTLPGLEAKPLWSWESADEHATGPSRPVFALGNRTVVVAGPSRPGSGGGVAVALRDITTGNVRKTLTLDGVVTGETWLGKPAIVVRGERVVPSDGLTGETSFRTVQAWDERGERIGAVELPGGGEARVQDGWIIEPTGTRNTSVGVRRADDFGPGRVFTCEPGDDCSISTRGRTAVVVGAGESPILVEGTVFTFEDVKDDTLSRHRRLVAFDASTGARRWDTDTVRTPANTDPLQLRSTYAPDVVGTVNGKLVIAWMKRPSGRLVGLYDPVTGALTATGPSPKSLSVLVTDPTGSVVVLGGEGAETDSARSTAWEPASGRTLWQQSDDEISFTPNAIVGGVLYGRTRAGTTIALDVRSKQVLARDLDVDDLPLPLGTDHALVVDGTRAFVFRTRAG</sequence>
<reference evidence="4 5" key="1">
    <citation type="submission" date="2018-12" db="EMBL/GenBank/DDBJ databases">
        <title>Draft genome sequence of Embleya hyalina NBRC 13850T.</title>
        <authorList>
            <person name="Komaki H."/>
            <person name="Hosoyama A."/>
            <person name="Kimura A."/>
            <person name="Ichikawa N."/>
            <person name="Tamura T."/>
        </authorList>
    </citation>
    <scope>NUCLEOTIDE SEQUENCE [LARGE SCALE GENOMIC DNA]</scope>
    <source>
        <strain evidence="4 5">NBRC 13850</strain>
    </source>
</reference>
<feature type="signal peptide" evidence="2">
    <location>
        <begin position="1"/>
        <end position="24"/>
    </location>
</feature>
<accession>A0A401Z1D5</accession>
<dbReference type="Proteomes" id="UP000286931">
    <property type="component" value="Unassembled WGS sequence"/>
</dbReference>
<dbReference type="PROSITE" id="PS51257">
    <property type="entry name" value="PROKAR_LIPOPROTEIN"/>
    <property type="match status" value="1"/>
</dbReference>
<gene>
    <name evidence="4" type="ORF">EHYA_08322</name>
</gene>
<feature type="region of interest" description="Disordered" evidence="1">
    <location>
        <begin position="24"/>
        <end position="56"/>
    </location>
</feature>
<dbReference type="SUPFAM" id="SSF50998">
    <property type="entry name" value="Quinoprotein alcohol dehydrogenase-like"/>
    <property type="match status" value="2"/>
</dbReference>
<name>A0A401Z1D5_9ACTN</name>
<comment type="caution">
    <text evidence="4">The sequence shown here is derived from an EMBL/GenBank/DDBJ whole genome shotgun (WGS) entry which is preliminary data.</text>
</comment>
<dbReference type="AlphaFoldDB" id="A0A401Z1D5"/>
<evidence type="ECO:0000259" key="3">
    <source>
        <dbReference type="Pfam" id="PF13360"/>
    </source>
</evidence>